<evidence type="ECO:0000256" key="1">
    <source>
        <dbReference type="ARBA" id="ARBA00001962"/>
    </source>
</evidence>
<keyword evidence="4" id="KW-1185">Reference proteome</keyword>
<reference evidence="3" key="1">
    <citation type="journal article" date="2021" name="Genome Biol. Evol.">
        <title>A High-Quality Reference Genome for a Parasitic Bivalve with Doubly Uniparental Inheritance (Bivalvia: Unionida).</title>
        <authorList>
            <person name="Smith C.H."/>
        </authorList>
    </citation>
    <scope>NUCLEOTIDE SEQUENCE</scope>
    <source>
        <strain evidence="3">CHS0354</strain>
    </source>
</reference>
<reference evidence="3" key="3">
    <citation type="submission" date="2023-05" db="EMBL/GenBank/DDBJ databases">
        <authorList>
            <person name="Smith C.H."/>
        </authorList>
    </citation>
    <scope>NUCLEOTIDE SEQUENCE</scope>
    <source>
        <strain evidence="3">CHS0354</strain>
        <tissue evidence="3">Mantle</tissue>
    </source>
</reference>
<organism evidence="3 4">
    <name type="scientific">Potamilus streckersoni</name>
    <dbReference type="NCBI Taxonomy" id="2493646"/>
    <lineage>
        <taxon>Eukaryota</taxon>
        <taxon>Metazoa</taxon>
        <taxon>Spiralia</taxon>
        <taxon>Lophotrochozoa</taxon>
        <taxon>Mollusca</taxon>
        <taxon>Bivalvia</taxon>
        <taxon>Autobranchia</taxon>
        <taxon>Heteroconchia</taxon>
        <taxon>Palaeoheterodonta</taxon>
        <taxon>Unionida</taxon>
        <taxon>Unionoidea</taxon>
        <taxon>Unionidae</taxon>
        <taxon>Ambleminae</taxon>
        <taxon>Lampsilini</taxon>
        <taxon>Potamilus</taxon>
    </lineage>
</organism>
<evidence type="ECO:0000313" key="3">
    <source>
        <dbReference type="EMBL" id="KAK3597438.1"/>
    </source>
</evidence>
<dbReference type="InterPro" id="IPR008775">
    <property type="entry name" value="Phytyl_CoA_dOase-like"/>
</dbReference>
<comment type="caution">
    <text evidence="3">The sequence shown here is derived from an EMBL/GenBank/DDBJ whole genome shotgun (WGS) entry which is preliminary data.</text>
</comment>
<comment type="cofactor">
    <cofactor evidence="1">
        <name>Fe cation</name>
        <dbReference type="ChEBI" id="CHEBI:24875"/>
    </cofactor>
</comment>
<gene>
    <name evidence="3" type="ORF">CHS0354_040178</name>
</gene>
<reference evidence="3" key="2">
    <citation type="journal article" date="2021" name="Genome Biol. Evol.">
        <title>Developing a high-quality reference genome for a parasitic bivalve with doubly uniparental inheritance (Bivalvia: Unionida).</title>
        <authorList>
            <person name="Smith C.H."/>
        </authorList>
    </citation>
    <scope>NUCLEOTIDE SEQUENCE</scope>
    <source>
        <strain evidence="3">CHS0354</strain>
        <tissue evidence="3">Mantle</tissue>
    </source>
</reference>
<sequence length="375" mass="43426">MAAIDVLPGHTDEAHPEYFDIRAMPPQPKEQKPGQLSETLVKQFFEEGYVIVEKFFEKEELDKCCDAISGLVEELAQKLCKAGKIKDLYREYGFYKRLTKLEEEFPGTNILLHKLGTLPQAFRDLWSNERLLNVVEQLIGPDIAGHPVWNIRTKTPQNEATTVPWHQDVGYLDNSSYKVLQPTAWIPLLDSSEINGCMQLAVRGHKTGRVADHTCCYGGTWYVMLDEEEMVRKLDVDIKKDIKTCPVPYGGLLLFNNLVPHRSLPNMSNDVRWSLDLRWQRPEEPFGFYGLKDGVRMRSSKDPNMMIDWDCFDAVNRHTKQTESTWGEHPETEAEDPAFDTTIPGPWMKKWKIVHVNRHVEKMKDDEEQKHWQKA</sequence>
<dbReference type="Gene3D" id="2.60.120.620">
    <property type="entry name" value="q2cbj1_9rhob like domain"/>
    <property type="match status" value="1"/>
</dbReference>
<evidence type="ECO:0000256" key="2">
    <source>
        <dbReference type="SAM" id="MobiDB-lite"/>
    </source>
</evidence>
<dbReference type="PANTHER" id="PTHR20883">
    <property type="entry name" value="PHYTANOYL-COA DIOXYGENASE DOMAIN CONTAINING 1"/>
    <property type="match status" value="1"/>
</dbReference>
<dbReference type="PANTHER" id="PTHR20883:SF14">
    <property type="entry name" value="PHYTANOYL-COA DIOXYGENASE"/>
    <property type="match status" value="1"/>
</dbReference>
<accession>A0AAE0ST44</accession>
<protein>
    <submittedName>
        <fullName evidence="3">Uncharacterized protein</fullName>
    </submittedName>
</protein>
<dbReference type="EMBL" id="JAEAOA010002330">
    <property type="protein sequence ID" value="KAK3597438.1"/>
    <property type="molecule type" value="Genomic_DNA"/>
</dbReference>
<proteinExistence type="predicted"/>
<dbReference type="AlphaFoldDB" id="A0AAE0ST44"/>
<evidence type="ECO:0000313" key="4">
    <source>
        <dbReference type="Proteomes" id="UP001195483"/>
    </source>
</evidence>
<feature type="region of interest" description="Disordered" evidence="2">
    <location>
        <begin position="322"/>
        <end position="341"/>
    </location>
</feature>
<name>A0AAE0ST44_9BIVA</name>
<dbReference type="SUPFAM" id="SSF51197">
    <property type="entry name" value="Clavaminate synthase-like"/>
    <property type="match status" value="1"/>
</dbReference>
<dbReference type="Proteomes" id="UP001195483">
    <property type="component" value="Unassembled WGS sequence"/>
</dbReference>
<dbReference type="Pfam" id="PF05721">
    <property type="entry name" value="PhyH"/>
    <property type="match status" value="1"/>
</dbReference>